<proteinExistence type="predicted"/>
<dbReference type="Gene3D" id="2.60.120.200">
    <property type="match status" value="1"/>
</dbReference>
<dbReference type="SUPFAM" id="SSF49899">
    <property type="entry name" value="Concanavalin A-like lectins/glucanases"/>
    <property type="match status" value="1"/>
</dbReference>
<dbReference type="InterPro" id="IPR006558">
    <property type="entry name" value="LamG-like"/>
</dbReference>
<dbReference type="EMBL" id="JASKHM010000021">
    <property type="protein sequence ID" value="MEQ4486392.1"/>
    <property type="molecule type" value="Genomic_DNA"/>
</dbReference>
<keyword evidence="2" id="KW-1015">Disulfide bond</keyword>
<dbReference type="Pfam" id="PF13385">
    <property type="entry name" value="Laminin_G_3"/>
    <property type="match status" value="1"/>
</dbReference>
<evidence type="ECO:0000259" key="4">
    <source>
        <dbReference type="SMART" id="SM00560"/>
    </source>
</evidence>
<evidence type="ECO:0000256" key="2">
    <source>
        <dbReference type="ARBA" id="ARBA00023157"/>
    </source>
</evidence>
<name>A0ABV1L2Y8_9BACL</name>
<evidence type="ECO:0000313" key="5">
    <source>
        <dbReference type="EMBL" id="MEQ4486392.1"/>
    </source>
</evidence>
<dbReference type="RefSeq" id="WP_232189482.1">
    <property type="nucleotide sequence ID" value="NZ_JAIOAP010000020.1"/>
</dbReference>
<dbReference type="SMART" id="SM00560">
    <property type="entry name" value="LamGL"/>
    <property type="match status" value="1"/>
</dbReference>
<dbReference type="Proteomes" id="UP001493487">
    <property type="component" value="Unassembled WGS sequence"/>
</dbReference>
<evidence type="ECO:0000256" key="3">
    <source>
        <dbReference type="SAM" id="MobiDB-lite"/>
    </source>
</evidence>
<feature type="region of interest" description="Disordered" evidence="3">
    <location>
        <begin position="597"/>
        <end position="623"/>
    </location>
</feature>
<protein>
    <submittedName>
        <fullName evidence="5">LamG domain-containing protein</fullName>
    </submittedName>
</protein>
<feature type="compositionally biased region" description="Gly residues" evidence="3">
    <location>
        <begin position="597"/>
        <end position="611"/>
    </location>
</feature>
<feature type="domain" description="LamG-like jellyroll fold" evidence="4">
    <location>
        <begin position="316"/>
        <end position="453"/>
    </location>
</feature>
<accession>A0ABV1L2Y8</accession>
<comment type="caution">
    <text evidence="5">The sequence shown here is derived from an EMBL/GenBank/DDBJ whole genome shotgun (WGS) entry which is preliminary data.</text>
</comment>
<gene>
    <name evidence="5" type="ORF">QJS35_28875</name>
</gene>
<keyword evidence="1" id="KW-0732">Signal</keyword>
<sequence>MQRGFKTIGSAGINNNVGGLTNYFGDGSDGAFNPATVLSTGTTAPNGGTVANLWDGVGGTTFTTGSLSSASEQTLLTIDFGVNFNSYAYIQQFTLFLSTISTGAARNLVLYRSTDNATWVQVGTPQSITTSAANPFFSGINSTFRYWQIRLAAGGSTCTLTCQGIGINSTSQPTIWNITFPVTTHSGICIKQFSSLTLPSGYTMITDNPCRGLIIYCQGNADISGTIDMSQKAGLAPNGEMIPMLITKKAQYSAKTSTLLHFNNNTNDDQGRTWFNNGGAAYDATNKKFGSNAISFNGSTQYVSTNTSDDFSFGNEDFTIDFWARPTTMGTSAYLFGSFDASQTNGTLMVEKQTNDKLRLYYWLAGNASSFSVSGPTTLVVNTWYHIAVVRYRGVLTLYLNGVPEASVNVQGAIHRCDTGGFNIGNGGNLGVSYFAGQIDEFRVVKGKAMYTANFTPPTSEFTYTATYTDTPKTLEKYYQLTAVLQALRGGYGGNGGYGGGYSGSTGRQSSVGIGGGGRQNLGGFGGGGSGGANGLNAVVGGIGGSIEYAELGGGDVLPLTFTTSTSRDLDPIHTFNGAGGVGSGVASSAVTTSAGKGGKCRGGGGGGSGGHQATTSVNGNSGSDGQHAGGFIGLIINGNISINSSGVVKANGGNGGAGSASSVTTNSGGGGGGGGGSGGGVIAFYYKGTFTNNGTIQVNGGSGGSGGALFGAGEAGGSGTSGSVGTIHTQQIA</sequence>
<evidence type="ECO:0000313" key="6">
    <source>
        <dbReference type="Proteomes" id="UP001493487"/>
    </source>
</evidence>
<keyword evidence="6" id="KW-1185">Reference proteome</keyword>
<evidence type="ECO:0000256" key="1">
    <source>
        <dbReference type="ARBA" id="ARBA00022729"/>
    </source>
</evidence>
<feature type="compositionally biased region" description="Polar residues" evidence="3">
    <location>
        <begin position="612"/>
        <end position="623"/>
    </location>
</feature>
<dbReference type="Gene3D" id="2.60.120.260">
    <property type="entry name" value="Galactose-binding domain-like"/>
    <property type="match status" value="1"/>
</dbReference>
<dbReference type="InterPro" id="IPR013320">
    <property type="entry name" value="ConA-like_dom_sf"/>
</dbReference>
<organism evidence="5 6">
    <name type="scientific">Cohnella silvisoli</name>
    <dbReference type="NCBI Taxonomy" id="2873699"/>
    <lineage>
        <taxon>Bacteria</taxon>
        <taxon>Bacillati</taxon>
        <taxon>Bacillota</taxon>
        <taxon>Bacilli</taxon>
        <taxon>Bacillales</taxon>
        <taxon>Paenibacillaceae</taxon>
        <taxon>Cohnella</taxon>
    </lineage>
</organism>
<reference evidence="5 6" key="1">
    <citation type="journal article" date="2023" name="Genome Announc.">
        <title>Pan-Genome Analyses of the Genus Cohnella and Proposal of the Novel Species Cohnella silvisoli sp. nov., Isolated from Forest Soil.</title>
        <authorList>
            <person name="Wang C."/>
            <person name="Mao L."/>
            <person name="Bao G."/>
            <person name="Zhu H."/>
        </authorList>
    </citation>
    <scope>NUCLEOTIDE SEQUENCE [LARGE SCALE GENOMIC DNA]</scope>
    <source>
        <strain evidence="5 6">NL03-T5-1</strain>
    </source>
</reference>